<reference evidence="1" key="1">
    <citation type="submission" date="2022-09" db="EMBL/GenBank/DDBJ databases">
        <title>Interaction between co-microsymbionts with complementary sets of symbiotic genes in legume-rhizobium systems.</title>
        <authorList>
            <person name="Safronova V."/>
            <person name="Sazanova A."/>
            <person name="Afonin A."/>
            <person name="Chirak E."/>
        </authorList>
    </citation>
    <scope>NUCLEOTIDE SEQUENCE</scope>
    <source>
        <strain evidence="1">A18/3m</strain>
    </source>
</reference>
<organism evidence="1 2">
    <name type="scientific">Phyllobacterium zundukense</name>
    <dbReference type="NCBI Taxonomy" id="1867719"/>
    <lineage>
        <taxon>Bacteria</taxon>
        <taxon>Pseudomonadati</taxon>
        <taxon>Pseudomonadota</taxon>
        <taxon>Alphaproteobacteria</taxon>
        <taxon>Hyphomicrobiales</taxon>
        <taxon>Phyllobacteriaceae</taxon>
        <taxon>Phyllobacterium</taxon>
    </lineage>
</organism>
<protein>
    <submittedName>
        <fullName evidence="1">DUF6428 family protein</fullName>
    </submittedName>
</protein>
<dbReference type="EMBL" id="CP104971">
    <property type="protein sequence ID" value="UXN58237.1"/>
    <property type="molecule type" value="Genomic_DNA"/>
</dbReference>
<keyword evidence="2" id="KW-1185">Reference proteome</keyword>
<sequence length="174" mass="18853">MDAMTSPSVANFYDDGSLGVVLAELEPHADKSLVIEYGGRSIQSGYHVTEVKAGSFVTLDCGGNPDQWHETILQVEDIPSQDGRDFMKVEKFRKILAQVATKIELEAEARLTFEVGVPGTPMQVFDVHALEIDGERALLRLAPRPAICKPRHRAAQVANAVSYCASPAKPGCCA</sequence>
<proteinExistence type="predicted"/>
<evidence type="ECO:0000313" key="2">
    <source>
        <dbReference type="Proteomes" id="UP001061991"/>
    </source>
</evidence>
<geneLocation type="plasmid" evidence="1 2">
    <name>p_unnamed2</name>
</geneLocation>
<evidence type="ECO:0000313" key="1">
    <source>
        <dbReference type="EMBL" id="UXN58237.1"/>
    </source>
</evidence>
<dbReference type="Proteomes" id="UP001061991">
    <property type="component" value="Plasmid p_unnamed2"/>
</dbReference>
<accession>A0ACD4CX96</accession>
<keyword evidence="1" id="KW-0614">Plasmid</keyword>
<gene>
    <name evidence="1" type="ORF">N8E88_05320</name>
</gene>
<name>A0ACD4CX96_9HYPH</name>